<feature type="region of interest" description="Disordered" evidence="1">
    <location>
        <begin position="29"/>
        <end position="48"/>
    </location>
</feature>
<dbReference type="EMBL" id="JACXTI010000002">
    <property type="protein sequence ID" value="MBD3700816.1"/>
    <property type="molecule type" value="Genomic_DNA"/>
</dbReference>
<sequence>MQHPEQLTAGAISSPPAGFIGASIRCTGSRARISNPPRSLEPISSRPL</sequence>
<proteinExistence type="predicted"/>
<protein>
    <submittedName>
        <fullName evidence="2">Uncharacterized protein</fullName>
    </submittedName>
</protein>
<organism evidence="2 3">
    <name type="scientific">Klebsiella pneumoniae</name>
    <dbReference type="NCBI Taxonomy" id="573"/>
    <lineage>
        <taxon>Bacteria</taxon>
        <taxon>Pseudomonadati</taxon>
        <taxon>Pseudomonadota</taxon>
        <taxon>Gammaproteobacteria</taxon>
        <taxon>Enterobacterales</taxon>
        <taxon>Enterobacteriaceae</taxon>
        <taxon>Klebsiella/Raoultella group</taxon>
        <taxon>Klebsiella</taxon>
        <taxon>Klebsiella pneumoniae complex</taxon>
    </lineage>
</organism>
<comment type="caution">
    <text evidence="2">The sequence shown here is derived from an EMBL/GenBank/DDBJ whole genome shotgun (WGS) entry which is preliminary data.</text>
</comment>
<reference evidence="2" key="1">
    <citation type="submission" date="2020-07" db="EMBL/GenBank/DDBJ databases">
        <title>Clinical and genomic characterization of carbapenemase-producing Enterobacterales causing secondary infections during the COVID-19 crisis at a New York City hospital.</title>
        <authorList>
            <person name="Gomez-Simmonds A."/>
            <person name="Annavajhala M.K."/>
            <person name="Uhlemann A.-C."/>
        </authorList>
    </citation>
    <scope>NUCLEOTIDE SEQUENCE</scope>
    <source>
        <strain evidence="2">NK1597</strain>
    </source>
</reference>
<evidence type="ECO:0000256" key="1">
    <source>
        <dbReference type="SAM" id="MobiDB-lite"/>
    </source>
</evidence>
<gene>
    <name evidence="2" type="ORF">IE991_09110</name>
</gene>
<name>A0A927DCA4_KLEPN</name>
<dbReference type="AlphaFoldDB" id="A0A927DCA4"/>
<accession>A0A927DCA4</accession>
<evidence type="ECO:0000313" key="2">
    <source>
        <dbReference type="EMBL" id="MBD3700816.1"/>
    </source>
</evidence>
<evidence type="ECO:0000313" key="3">
    <source>
        <dbReference type="Proteomes" id="UP000631473"/>
    </source>
</evidence>
<dbReference type="Proteomes" id="UP000631473">
    <property type="component" value="Unassembled WGS sequence"/>
</dbReference>